<dbReference type="Proteomes" id="UP000499080">
    <property type="component" value="Unassembled WGS sequence"/>
</dbReference>
<proteinExistence type="predicted"/>
<accession>A0A4Y2T8N6</accession>
<dbReference type="EMBL" id="BGPR01026528">
    <property type="protein sequence ID" value="GBN96320.1"/>
    <property type="molecule type" value="Genomic_DNA"/>
</dbReference>
<sequence length="164" mass="17743">MKLSLSSGLRDLHLGPDLVNKTEPVGLPLFFTAPSSRSFQNLPPFPSVFNSVLLWELSSVPFHHPLSFWDSTSKSLATAFGPRPLSQAAERAHFSLPIKSSSLLGAGSTPGLSSAAFNEGLPSRHLLCPLRGMVLLLATDLGDLQPHLFSDSRGSRTQHLEDCR</sequence>
<organism evidence="1 2">
    <name type="scientific">Araneus ventricosus</name>
    <name type="common">Orbweaver spider</name>
    <name type="synonym">Epeira ventricosa</name>
    <dbReference type="NCBI Taxonomy" id="182803"/>
    <lineage>
        <taxon>Eukaryota</taxon>
        <taxon>Metazoa</taxon>
        <taxon>Ecdysozoa</taxon>
        <taxon>Arthropoda</taxon>
        <taxon>Chelicerata</taxon>
        <taxon>Arachnida</taxon>
        <taxon>Araneae</taxon>
        <taxon>Araneomorphae</taxon>
        <taxon>Entelegynae</taxon>
        <taxon>Araneoidea</taxon>
        <taxon>Araneidae</taxon>
        <taxon>Araneus</taxon>
    </lineage>
</organism>
<protein>
    <submittedName>
        <fullName evidence="1">Uncharacterized protein</fullName>
    </submittedName>
</protein>
<dbReference type="AlphaFoldDB" id="A0A4Y2T8N6"/>
<gene>
    <name evidence="1" type="ORF">AVEN_168068_1</name>
</gene>
<name>A0A4Y2T8N6_ARAVE</name>
<evidence type="ECO:0000313" key="1">
    <source>
        <dbReference type="EMBL" id="GBN96320.1"/>
    </source>
</evidence>
<evidence type="ECO:0000313" key="2">
    <source>
        <dbReference type="Proteomes" id="UP000499080"/>
    </source>
</evidence>
<comment type="caution">
    <text evidence="1">The sequence shown here is derived from an EMBL/GenBank/DDBJ whole genome shotgun (WGS) entry which is preliminary data.</text>
</comment>
<reference evidence="1 2" key="1">
    <citation type="journal article" date="2019" name="Sci. Rep.">
        <title>Orb-weaving spider Araneus ventricosus genome elucidates the spidroin gene catalogue.</title>
        <authorList>
            <person name="Kono N."/>
            <person name="Nakamura H."/>
            <person name="Ohtoshi R."/>
            <person name="Moran D.A.P."/>
            <person name="Shinohara A."/>
            <person name="Yoshida Y."/>
            <person name="Fujiwara M."/>
            <person name="Mori M."/>
            <person name="Tomita M."/>
            <person name="Arakawa K."/>
        </authorList>
    </citation>
    <scope>NUCLEOTIDE SEQUENCE [LARGE SCALE GENOMIC DNA]</scope>
</reference>
<keyword evidence="2" id="KW-1185">Reference proteome</keyword>